<evidence type="ECO:0000256" key="1">
    <source>
        <dbReference type="ARBA" id="ARBA00022737"/>
    </source>
</evidence>
<evidence type="ECO:0000256" key="2">
    <source>
        <dbReference type="PROSITE-ProRule" id="PRU00708"/>
    </source>
</evidence>
<dbReference type="OrthoDB" id="185373at2759"/>
<proteinExistence type="predicted"/>
<dbReference type="KEGG" id="ame:102655127"/>
<sequence length="546" mass="64940">MKDLFYFSYLSIFNRKFSIKTLRKDPNIFGDLSYNKYERIKMDKMEEKEEKFSENIVSKRKKLYDNDYYKLIKSHVINKNLQLALSVLDLIKENNDKPNIHIYRLLMSVFAQQGDIEQCFKLFKQIKERNLIFTPHIFTSLINACAESSDKKKALKYLTILREYFYEKKINLNDIHYSSLIKAYSWHKQISIAFEIADEAKDNGIYSKDIISALFHAIINDTENGLKYALCLWHKMKIIKMKPNIFHYNLFLKAIKNTNFGDLKINDILVPNSKNTQIQFMDTGKSDLLDSPPVLTNSLIIMLKKHNYFLNKENLKREIKNKNMLLSRNLNNILKENRFLLFGGIDKFLKRMKNDNVTPNIKTLTLILDLLPFTIEAEEYFLKYITSNNFKTDLTFFNVLIKRRCIRKQYNAAKDVLNEIQSRHFIPNIITFGVLAIGCIRCRDGIELLEQMSTIGYIPNYKILETLFLNACRYNNYVYIYHLMEYILHNNITPSEKILNILEKFDELVLGMLENEDKYNRARINEIRKDYNDFKIKYENWKEKIQ</sequence>
<dbReference type="NCBIfam" id="TIGR00756">
    <property type="entry name" value="PPR"/>
    <property type="match status" value="1"/>
</dbReference>
<dbReference type="Gene3D" id="1.25.40.10">
    <property type="entry name" value="Tetratricopeptide repeat domain"/>
    <property type="match status" value="3"/>
</dbReference>
<evidence type="ECO:0000313" key="4">
    <source>
        <dbReference type="Proteomes" id="UP000005203"/>
    </source>
</evidence>
<organism evidence="3">
    <name type="scientific">Apis mellifera</name>
    <name type="common">Honeybee</name>
    <dbReference type="NCBI Taxonomy" id="7460"/>
    <lineage>
        <taxon>Eukaryota</taxon>
        <taxon>Metazoa</taxon>
        <taxon>Ecdysozoa</taxon>
        <taxon>Arthropoda</taxon>
        <taxon>Hexapoda</taxon>
        <taxon>Insecta</taxon>
        <taxon>Pterygota</taxon>
        <taxon>Neoptera</taxon>
        <taxon>Endopterygota</taxon>
        <taxon>Hymenoptera</taxon>
        <taxon>Apocrita</taxon>
        <taxon>Aculeata</taxon>
        <taxon>Apoidea</taxon>
        <taxon>Anthophila</taxon>
        <taxon>Apidae</taxon>
        <taxon>Apis</taxon>
    </lineage>
</organism>
<dbReference type="EnsemblMetazoa" id="XM_006564482">
    <property type="protein sequence ID" value="XP_006564545"/>
    <property type="gene ID" value="LOC102655127"/>
</dbReference>
<dbReference type="PANTHER" id="PTHR47447:SF17">
    <property type="entry name" value="OS12G0638900 PROTEIN"/>
    <property type="match status" value="1"/>
</dbReference>
<dbReference type="RefSeq" id="XP_006564545.3">
    <property type="nucleotide sequence ID" value="XM_006564482.3"/>
</dbReference>
<dbReference type="InterPro" id="IPR011990">
    <property type="entry name" value="TPR-like_helical_dom_sf"/>
</dbReference>
<dbReference type="Pfam" id="PF01535">
    <property type="entry name" value="PPR"/>
    <property type="match status" value="1"/>
</dbReference>
<accession>A0A8B6YZW3</accession>
<protein>
    <submittedName>
        <fullName evidence="5">Pentatricopeptide repeat-containing protein 1, mitochondrial</fullName>
    </submittedName>
</protein>
<keyword evidence="4" id="KW-1185">Reference proteome</keyword>
<dbReference type="PANTHER" id="PTHR47447">
    <property type="entry name" value="OS03G0856100 PROTEIN"/>
    <property type="match status" value="1"/>
</dbReference>
<evidence type="ECO:0000313" key="3">
    <source>
        <dbReference type="EnsemblMetazoa" id="XP_006564545"/>
    </source>
</evidence>
<dbReference type="AlphaFoldDB" id="A0A7M7GSY9"/>
<keyword evidence="1" id="KW-0677">Repeat</keyword>
<reference evidence="5" key="2">
    <citation type="submission" date="2025-04" db="UniProtKB">
        <authorList>
            <consortium name="RefSeq"/>
        </authorList>
    </citation>
    <scope>IDENTIFICATION</scope>
    <source>
        <strain evidence="5">DH4</strain>
        <tissue evidence="5">Whole body</tissue>
    </source>
</reference>
<name>A0A7M7GSY9_APIME</name>
<evidence type="ECO:0000313" key="5">
    <source>
        <dbReference type="RefSeq" id="XP_006564545.3"/>
    </source>
</evidence>
<reference evidence="3" key="1">
    <citation type="submission" date="2021-01" db="UniProtKB">
        <authorList>
            <consortium name="EnsemblMetazoa"/>
        </authorList>
    </citation>
    <scope>IDENTIFICATION</scope>
    <source>
        <strain evidence="3">DH4</strain>
    </source>
</reference>
<dbReference type="PROSITE" id="PS51375">
    <property type="entry name" value="PPR"/>
    <property type="match status" value="1"/>
</dbReference>
<dbReference type="GeneID" id="102655127"/>
<dbReference type="InterPro" id="IPR002885">
    <property type="entry name" value="PPR_rpt"/>
</dbReference>
<dbReference type="Proteomes" id="UP000005203">
    <property type="component" value="Linkage group LG10"/>
</dbReference>
<accession>A0A7M7GSY9</accession>
<feature type="repeat" description="PPR" evidence="2">
    <location>
        <begin position="99"/>
        <end position="133"/>
    </location>
</feature>
<gene>
    <name evidence="5" type="primary">LOC102655127</name>
</gene>
<dbReference type="Pfam" id="PF13812">
    <property type="entry name" value="PPR_3"/>
    <property type="match status" value="2"/>
</dbReference>